<reference evidence="3 5" key="6">
    <citation type="journal article" date="2005" name="PLoS Comput. Biol.">
        <title>Combined evidence annotation of transposable elements in genome sequences.</title>
        <authorList>
            <person name="Quesneville H."/>
            <person name="Bergman C.M."/>
            <person name="Andrieu O."/>
            <person name="Autard D."/>
            <person name="Nouaud D."/>
            <person name="Ashburner M."/>
            <person name="Anxolabehere D."/>
        </authorList>
    </citation>
    <scope>NUCLEOTIDE SEQUENCE [LARGE SCALE GENOMIC DNA]</scope>
    <source>
        <strain evidence="5">Berkeley</strain>
    </source>
</reference>
<dbReference type="GO" id="GO:0016020">
    <property type="term" value="C:membrane"/>
    <property type="evidence" value="ECO:0000255"/>
    <property type="project" value="FlyBase"/>
</dbReference>
<reference evidence="3 5" key="5">
    <citation type="journal article" date="2002" name="Genome Biol.">
        <title>Heterochromatic sequences in a Drosophila whole-genome shotgun assembly.</title>
        <authorList>
            <person name="Hoskins R.A."/>
            <person name="Smith C.D."/>
            <person name="Carlson J.W."/>
            <person name="Carvalho A.B."/>
            <person name="Halpern A."/>
            <person name="Kaminker J.S."/>
            <person name="Kennedy C."/>
            <person name="Mungall C.J."/>
            <person name="Sullivan B.A."/>
            <person name="Sutton G.G."/>
            <person name="Yasuhara J.C."/>
            <person name="Wakimoto B.T."/>
            <person name="Myers E.W."/>
            <person name="Celniker S.E."/>
            <person name="Rubin G.M."/>
            <person name="Karpen G.H."/>
        </authorList>
    </citation>
    <scope>NUCLEOTIDE SEQUENCE [LARGE SCALE GENOMIC DNA]</scope>
    <source>
        <strain evidence="5">Berkeley</strain>
    </source>
</reference>
<dbReference type="GO" id="GO:0019991">
    <property type="term" value="P:septate junction assembly"/>
    <property type="evidence" value="ECO:0000315"/>
    <property type="project" value="FlyBase"/>
</dbReference>
<dbReference type="GO" id="GO:0035002">
    <property type="term" value="P:liquid clearance, open tracheal system"/>
    <property type="evidence" value="ECO:0000315"/>
    <property type="project" value="FlyBase"/>
</dbReference>
<dbReference type="GO" id="GO:0035151">
    <property type="term" value="P:regulation of tube size, open tracheal system"/>
    <property type="evidence" value="ECO:0000315"/>
    <property type="project" value="FlyBase"/>
</dbReference>
<dbReference type="AlphaFoldDB" id="Q2PE37"/>
<reference evidence="3 5" key="1">
    <citation type="journal article" date="2000" name="Science">
        <title>The genome sequence of Drosophila melanogaster.</title>
        <authorList>
            <person name="Adams M.D."/>
            <person name="Celniker S.E."/>
            <person name="Holt R.A."/>
            <person name="Evans C.A."/>
            <person name="Gocayne J.D."/>
            <person name="Amanatides P.G."/>
            <person name="Scherer S.E."/>
            <person name="Li P.W."/>
            <person name="Hoskins R.A."/>
            <person name="Galle R.F."/>
            <person name="George R.A."/>
            <person name="Lewis S.E."/>
            <person name="Richards S."/>
            <person name="Ashburner M."/>
            <person name="Henderson S.N."/>
            <person name="Sutton G.G."/>
            <person name="Wortman J.R."/>
            <person name="Yandell M.D."/>
            <person name="Zhang Q."/>
            <person name="Chen L.X."/>
            <person name="Brandon R.C."/>
            <person name="Rogers Y.H."/>
            <person name="Blazej R.G."/>
            <person name="Champe M."/>
            <person name="Pfeiffer B.D."/>
            <person name="Wan K.H."/>
            <person name="Doyle C."/>
            <person name="Baxter E.G."/>
            <person name="Helt G."/>
            <person name="Nelson C.R."/>
            <person name="Gabor G.L."/>
            <person name="Abril J.F."/>
            <person name="Agbayani A."/>
            <person name="An H.J."/>
            <person name="Andrews-Pfannkoch C."/>
            <person name="Baldwin D."/>
            <person name="Ballew R.M."/>
            <person name="Basu A."/>
            <person name="Baxendale J."/>
            <person name="Bayraktaroglu L."/>
            <person name="Beasley E.M."/>
            <person name="Beeson K.Y."/>
            <person name="Benos P.V."/>
            <person name="Berman B.P."/>
            <person name="Bhandari D."/>
            <person name="Bolshakov S."/>
            <person name="Borkova D."/>
            <person name="Botchan M.R."/>
            <person name="Bouck J."/>
            <person name="Brokstein P."/>
            <person name="Brottier P."/>
            <person name="Burtis K.C."/>
            <person name="Busam D.A."/>
            <person name="Butler H."/>
            <person name="Cadieu E."/>
            <person name="Center A."/>
            <person name="Chandra I."/>
            <person name="Cherry J.M."/>
            <person name="Cawley S."/>
            <person name="Dahlke C."/>
            <person name="Davenport L.B."/>
            <person name="Davies P."/>
            <person name="de Pablos B."/>
            <person name="Delcher A."/>
            <person name="Deng Z."/>
            <person name="Mays A.D."/>
            <person name="Dew I."/>
            <person name="Dietz S.M."/>
            <person name="Dodson K."/>
            <person name="Doup L.E."/>
            <person name="Downes M."/>
            <person name="Dugan-Rocha S."/>
            <person name="Dunkov B.C."/>
            <person name="Dunn P."/>
            <person name="Durbin K.J."/>
            <person name="Evangelista C.C."/>
            <person name="Ferraz C."/>
            <person name="Ferriera S."/>
            <person name="Fleischmann W."/>
            <person name="Fosler C."/>
            <person name="Gabrielian A.E."/>
            <person name="Garg N.S."/>
            <person name="Gelbart W.M."/>
            <person name="Glasser K."/>
            <person name="Glodek A."/>
            <person name="Gong F."/>
            <person name="Gorrell J.H."/>
            <person name="Gu Z."/>
            <person name="Guan P."/>
            <person name="Harris M."/>
            <person name="Harris N.L."/>
            <person name="Harvey D."/>
            <person name="Heiman T.J."/>
            <person name="Hernandez J.R."/>
            <person name="Houck J."/>
            <person name="Hostin D."/>
            <person name="Houston K.A."/>
            <person name="Howland T.J."/>
            <person name="Wei M.H."/>
            <person name="Ibegwam C."/>
            <person name="Jalali M."/>
            <person name="Kalush F."/>
            <person name="Karpen G.H."/>
            <person name="Ke Z."/>
            <person name="Kennison J.A."/>
            <person name="Ketchum K.A."/>
            <person name="Kimmel B.E."/>
            <person name="Kodira C.D."/>
            <person name="Kraft C."/>
            <person name="Kravitz S."/>
            <person name="Kulp D."/>
            <person name="Lai Z."/>
            <person name="Lasko P."/>
            <person name="Lei Y."/>
            <person name="Levitsky A.A."/>
            <person name="Li J."/>
            <person name="Li Z."/>
            <person name="Liang Y."/>
            <person name="Lin X."/>
            <person name="Liu X."/>
            <person name="Mattei B."/>
            <person name="McIntosh T.C."/>
            <person name="McLeod M.P."/>
            <person name="McPherson D."/>
            <person name="Merkulov G."/>
            <person name="Milshina N.V."/>
            <person name="Mobarry C."/>
            <person name="Morris J."/>
            <person name="Moshrefi A."/>
            <person name="Mount S.M."/>
            <person name="Moy M."/>
            <person name="Murphy B."/>
            <person name="Murphy L."/>
            <person name="Muzny D.M."/>
            <person name="Nelson D.L."/>
            <person name="Nelson D.R."/>
            <person name="Nelson K.A."/>
            <person name="Nixon K."/>
            <person name="Nusskern D.R."/>
            <person name="Pacleb J.M."/>
            <person name="Palazzolo M."/>
            <person name="Pittman G.S."/>
            <person name="Pan S."/>
            <person name="Pollard J."/>
            <person name="Puri V."/>
            <person name="Reese M.G."/>
            <person name="Reinert K."/>
            <person name="Remington K."/>
            <person name="Saunders R.D."/>
            <person name="Scheeler F."/>
            <person name="Shen H."/>
            <person name="Shue B.C."/>
            <person name="Siden-Kiamos I."/>
            <person name="Simpson M."/>
            <person name="Skupski M.P."/>
            <person name="Smith T."/>
            <person name="Spier E."/>
            <person name="Spradling A.C."/>
            <person name="Stapleton M."/>
            <person name="Strong R."/>
            <person name="Sun E."/>
            <person name="Svirskas R."/>
            <person name="Tector C."/>
            <person name="Turner R."/>
            <person name="Venter E."/>
            <person name="Wang A.H."/>
            <person name="Wang X."/>
            <person name="Wang Z.Y."/>
            <person name="Wassarman D.A."/>
            <person name="Weinstock G.M."/>
            <person name="Weissenbach J."/>
            <person name="Williams S.M."/>
            <person name="WoodageT"/>
            <person name="Worley K.C."/>
            <person name="Wu D."/>
            <person name="Yang S."/>
            <person name="Yao Q.A."/>
            <person name="Ye J."/>
            <person name="Yeh R.F."/>
            <person name="Zaveri J.S."/>
            <person name="Zhan M."/>
            <person name="Zhang G."/>
            <person name="Zhao Q."/>
            <person name="Zheng L."/>
            <person name="Zheng X.H."/>
            <person name="Zhong F.N."/>
            <person name="Zhong W."/>
            <person name="Zhou X."/>
            <person name="Zhu S."/>
            <person name="Zhu X."/>
            <person name="Smith H.O."/>
            <person name="Gibbs R.A."/>
            <person name="Myers E.W."/>
            <person name="Rubin G.M."/>
            <person name="Venter J.C."/>
        </authorList>
    </citation>
    <scope>NUCLEOTIDE SEQUENCE [LARGE SCALE GENOMIC DNA]</scope>
    <source>
        <strain evidence="5">Berkeley</strain>
    </source>
</reference>
<reference evidence="3 5" key="10">
    <citation type="journal article" date="2015" name="G3 (Bethesda)">
        <title>Gene Model Annotations for Drosophila melanogaster: The Rule-Benders.</title>
        <authorList>
            <consortium name="FlyBase Consortium"/>
            <person name="Crosby M.A."/>
            <person name="Gramates L.S."/>
            <person name="Dos Santos G."/>
            <person name="Matthews B.B."/>
            <person name="St Pierre S.E."/>
            <person name="Zhou P."/>
            <person name="Schroeder A.J."/>
            <person name="Falls K."/>
            <person name="Emmert D.B."/>
            <person name="Russo S.M."/>
            <person name="Gelbart W.M."/>
            <person name="null"/>
        </authorList>
    </citation>
    <scope>NUCLEOTIDE SEQUENCE [LARGE SCALE GENOMIC DNA]</scope>
    <source>
        <strain evidence="5">Berkeley</strain>
    </source>
</reference>
<dbReference type="CTD" id="31101"/>
<gene>
    <name evidence="3 4" type="primary">pck</name>
    <name evidence="3" type="synonym">Dmel\CG14779</name>
    <name evidence="3" type="synonym">EG:80H7.2</name>
    <name evidence="3" type="synonym">l(1)G0044</name>
    <name evidence="3" type="synonym">Mega</name>
    <name evidence="3" type="synonym">mega</name>
    <name evidence="3" type="synonym">PCK</name>
    <name evidence="3" type="synonym">Pck</name>
    <name evidence="3 4" type="ORF">CG14779</name>
    <name evidence="3" type="ORF">Dmel_CG14779</name>
</gene>
<reference evidence="3 5" key="7">
    <citation type="journal article" date="2007" name="Science">
        <title>The Release 5.1 annotation of Drosophila melanogaster heterochromatin.</title>
        <authorList>
            <person name="Smith C.D."/>
            <person name="Shu S."/>
            <person name="Mungall C.J."/>
            <person name="Karpen G.H."/>
        </authorList>
    </citation>
    <scope>NUCLEOTIDE SEQUENCE [LARGE SCALE GENOMIC DNA]</scope>
    <source>
        <strain evidence="5">Berkeley</strain>
    </source>
</reference>
<dbReference type="DNASU" id="31101"/>
<evidence type="ECO:0000313" key="5">
    <source>
        <dbReference type="Proteomes" id="UP000000803"/>
    </source>
</evidence>
<keyword evidence="5" id="KW-1185">Reference proteome</keyword>
<dbReference type="PANTHER" id="PTHR21284:SF12">
    <property type="entry name" value="EG:80H7.2 PROTEIN"/>
    <property type="match status" value="1"/>
</dbReference>
<dbReference type="GO" id="GO:0060857">
    <property type="term" value="P:establishment of glial blood-brain barrier"/>
    <property type="evidence" value="ECO:0000315"/>
    <property type="project" value="FlyBase"/>
</dbReference>
<keyword evidence="2" id="KW-1133">Transmembrane helix</keyword>
<dbReference type="VEuPathDB" id="VectorBase:FBgn0013720"/>
<reference evidence="3 5" key="9">
    <citation type="journal article" date="2015" name="G3 (Bethesda)">
        <title>Gene Model Annotations for Drosophila melanogaster: Impact of High-Throughput Data.</title>
        <authorList>
            <consortium name="FlyBase Consortium"/>
            <person name="Matthews B.B."/>
            <person name="Dos Santos G."/>
            <person name="Crosby M.A."/>
            <person name="Emmert D.B."/>
            <person name="St Pierre S.E."/>
            <person name="Gramates L.S."/>
            <person name="Zhou P."/>
            <person name="Schroeder A.J."/>
            <person name="Falls K."/>
            <person name="Strelets V."/>
            <person name="Russo S.M."/>
            <person name="Gelbart W.M."/>
            <person name="null"/>
        </authorList>
    </citation>
    <scope>NUCLEOTIDE SEQUENCE [LARGE SCALE GENOMIC DNA]</scope>
    <source>
        <strain evidence="5">Berkeley</strain>
    </source>
</reference>
<feature type="compositionally biased region" description="Polar residues" evidence="1">
    <location>
        <begin position="1"/>
        <end position="15"/>
    </location>
</feature>
<reference evidence="3 5" key="11">
    <citation type="journal article" date="2015" name="Genome Res.">
        <title>The Release 6 reference sequence of the Drosophila melanogaster genome.</title>
        <authorList>
            <person name="Hoskins R.A."/>
            <person name="Carlson J.W."/>
            <person name="Wan K.H."/>
            <person name="Park S."/>
            <person name="Mendez I."/>
            <person name="Galle S.E."/>
            <person name="Booth B.W."/>
            <person name="Pfeiffer B.D."/>
            <person name="George R.A."/>
            <person name="Svirskas R."/>
            <person name="Krzywinski M."/>
            <person name="Schein J."/>
            <person name="Accardo M.C."/>
            <person name="Damia E."/>
            <person name="Messina G."/>
            <person name="Mendez-Lago M."/>
            <person name="de Pablos B."/>
            <person name="Demakova O.V."/>
            <person name="Andreyeva E.N."/>
            <person name="Boldyreva L.V."/>
            <person name="Marra M."/>
            <person name="Carvalho A.B."/>
            <person name="Dimitri P."/>
            <person name="Villasante A."/>
            <person name="Zhimulev I.F."/>
            <person name="Rubin G.M."/>
            <person name="Karpen G.H."/>
            <person name="Celniker S.E."/>
        </authorList>
    </citation>
    <scope>NUCLEOTIDE SEQUENCE [LARGE SCALE GENOMIC DNA]</scope>
    <source>
        <strain evidence="5">Berkeley</strain>
    </source>
</reference>
<reference evidence="3 5" key="4">
    <citation type="journal article" date="2002" name="Genome Biol.">
        <title>The transposable elements of the Drosophila melanogaster euchromatin: a genomics perspective.</title>
        <authorList>
            <person name="Kaminker J.S."/>
            <person name="Bergman C.M."/>
            <person name="Kronmiller B."/>
            <person name="Carlson J."/>
            <person name="Svirskas R."/>
            <person name="Patel S."/>
            <person name="Frise E."/>
            <person name="Wheeler D.A."/>
            <person name="Lewis S.E."/>
            <person name="Rubin G.M."/>
            <person name="Ashburner M."/>
            <person name="Celniker S.E."/>
        </authorList>
    </citation>
    <scope>NUCLEOTIDE SEQUENCE [LARGE SCALE GENOMIC DNA]</scope>
    <source>
        <strain evidence="5">Berkeley</strain>
    </source>
</reference>
<dbReference type="KEGG" id="dme:Dmel_CG14779"/>
<feature type="transmembrane region" description="Helical" evidence="2">
    <location>
        <begin position="29"/>
        <end position="53"/>
    </location>
</feature>
<reference evidence="3 5" key="2">
    <citation type="journal article" date="2002" name="Genome Biol.">
        <title>Finishing a whole-genome shotgun: release 3 of the Drosophila melanogaster euchromatic genome sequence.</title>
        <authorList>
            <person name="Celniker S.E."/>
            <person name="Wheeler D.A."/>
            <person name="Kronmiller B."/>
            <person name="Carlson J.W."/>
            <person name="Halpern A."/>
            <person name="Patel S."/>
            <person name="Adams M."/>
            <person name="Champe M."/>
            <person name="Dugan S.P."/>
            <person name="Frise E."/>
            <person name="Hodgson A."/>
            <person name="George R.A."/>
            <person name="Hoskins R.A."/>
            <person name="Laverty T."/>
            <person name="Muzny D.M."/>
            <person name="Nelson C.R."/>
            <person name="Pacleb J.M."/>
            <person name="Park S."/>
            <person name="Pfeiffer B.D."/>
            <person name="Richards S."/>
            <person name="Sodergren E.J."/>
            <person name="Svirskas R."/>
            <person name="Tabor P.E."/>
            <person name="Wan K."/>
            <person name="Stapleton M."/>
            <person name="Sutton G.G."/>
            <person name="Venter C."/>
            <person name="Weinstock G."/>
            <person name="Scherer S.E."/>
            <person name="Myers E.W."/>
            <person name="Gibbs R.A."/>
            <person name="Rubin G.M."/>
        </authorList>
    </citation>
    <scope>NUCLEOTIDE SEQUENCE [LARGE SCALE GENOMIC DNA]</scope>
    <source>
        <strain evidence="5">Berkeley</strain>
    </source>
</reference>
<dbReference type="Proteomes" id="UP000000803">
    <property type="component" value="Chromosome X"/>
</dbReference>
<evidence type="ECO:0000256" key="1">
    <source>
        <dbReference type="SAM" id="MobiDB-lite"/>
    </source>
</evidence>
<dbReference type="BioGRID-ORCS" id="31101">
    <property type="hits" value="0 hits in 1 CRISPR screen"/>
</dbReference>
<sequence length="136" mass="15594">MRELNKQQSQDTTDSGVEKGDYPRATNGVVFGAIVTFASFFVLMMSFCSPYWIESYEETRASFKNMGLWQYCFKDFVYPKYAFLKQFTGCHNIFSHVSTANWPVLILVLIFSHSYRSITLSVSICCPAGSWRCRAS</sequence>
<dbReference type="Gene3D" id="1.20.140.150">
    <property type="match status" value="1"/>
</dbReference>
<keyword evidence="2" id="KW-0472">Membrane</keyword>
<dbReference type="GO" id="GO:0005918">
    <property type="term" value="C:septate junction"/>
    <property type="evidence" value="ECO:0000314"/>
    <property type="project" value="FlyBase"/>
</dbReference>
<dbReference type="OrthoDB" id="6140671at2759"/>
<feature type="transmembrane region" description="Helical" evidence="2">
    <location>
        <begin position="93"/>
        <end position="111"/>
    </location>
</feature>
<reference evidence="3 5" key="3">
    <citation type="journal article" date="2002" name="Genome Biol.">
        <title>Annotation of the Drosophila melanogaster euchromatic genome: a systematic review.</title>
        <authorList>
            <person name="Misra S."/>
            <person name="Crosby M.A."/>
            <person name="Mungall C.J."/>
            <person name="Matthews B.B."/>
            <person name="Campbell K.S."/>
            <person name="Hradecky P."/>
            <person name="Huang Y."/>
            <person name="Kaminker J.S."/>
            <person name="Millburn G.H."/>
            <person name="Prochnik S.E."/>
            <person name="Smith C.D."/>
            <person name="Tupy J.L."/>
            <person name="Whitfied E.J."/>
            <person name="Bayraktaroglu L."/>
            <person name="Berman B.P."/>
            <person name="Bettencourt B.R."/>
            <person name="Celniker S.E."/>
            <person name="de Grey A.D."/>
            <person name="Drysdale R.A."/>
            <person name="Harris N.L."/>
            <person name="Richter J."/>
            <person name="Russo S."/>
            <person name="Schroeder A.J."/>
            <person name="Shu S.Q."/>
            <person name="Stapleton M."/>
            <person name="Yamada C."/>
            <person name="Ashburner M."/>
            <person name="Gelbart W.M."/>
            <person name="Rubin G.M."/>
            <person name="Lewis S.E."/>
        </authorList>
    </citation>
    <scope>GENOME REANNOTATION</scope>
    <source>
        <strain evidence="5">Berkeley</strain>
    </source>
</reference>
<dbReference type="AGR" id="FB:FBgn0013720"/>
<dbReference type="EMBL" id="AE014298">
    <property type="protein sequence ID" value="ABC67163.1"/>
    <property type="molecule type" value="Genomic_DNA"/>
</dbReference>
<evidence type="ECO:0000313" key="3">
    <source>
        <dbReference type="EMBL" id="ABC67163.1"/>
    </source>
</evidence>
<feature type="region of interest" description="Disordered" evidence="1">
    <location>
        <begin position="1"/>
        <end position="20"/>
    </location>
</feature>
<dbReference type="RefSeq" id="NP_001033820.1">
    <property type="nucleotide sequence ID" value="NM_001038731.1"/>
</dbReference>
<dbReference type="FlyBase" id="FBgn0013720">
    <property type="gene designation" value="pck"/>
</dbReference>
<organism evidence="3 5">
    <name type="scientific">Drosophila melanogaster</name>
    <name type="common">Fruit fly</name>
    <dbReference type="NCBI Taxonomy" id="7227"/>
    <lineage>
        <taxon>Eukaryota</taxon>
        <taxon>Metazoa</taxon>
        <taxon>Ecdysozoa</taxon>
        <taxon>Arthropoda</taxon>
        <taxon>Hexapoda</taxon>
        <taxon>Insecta</taxon>
        <taxon>Pterygota</taxon>
        <taxon>Neoptera</taxon>
        <taxon>Endopterygota</taxon>
        <taxon>Diptera</taxon>
        <taxon>Brachycera</taxon>
        <taxon>Muscomorpha</taxon>
        <taxon>Ephydroidea</taxon>
        <taxon>Drosophilidae</taxon>
        <taxon>Drosophila</taxon>
        <taxon>Sophophora</taxon>
    </lineage>
</organism>
<dbReference type="PANTHER" id="PTHR21284">
    <property type="entry name" value="EG:80H7.2 PROTEIN"/>
    <property type="match status" value="1"/>
</dbReference>
<protein>
    <submittedName>
        <fullName evidence="3">Pickel, isoform D</fullName>
    </submittedName>
</protein>
<dbReference type="HOGENOM" id="CLU_1877575_0_0_1"/>
<dbReference type="GeneID" id="31101"/>
<dbReference type="ExpressionAtlas" id="Q2PE37">
    <property type="expression patterns" value="baseline and differential"/>
</dbReference>
<dbReference type="GO" id="GO:0007424">
    <property type="term" value="P:open tracheal system development"/>
    <property type="evidence" value="ECO:0000315"/>
    <property type="project" value="FlyBase"/>
</dbReference>
<dbReference type="Bgee" id="FBgn0013720">
    <property type="expression patterns" value="Expressed in eye disc (Drosophila) and 141 other cell types or tissues"/>
</dbReference>
<evidence type="ECO:0000256" key="2">
    <source>
        <dbReference type="SAM" id="Phobius"/>
    </source>
</evidence>
<name>Q2PE37_DROME</name>
<evidence type="ECO:0000313" key="4">
    <source>
        <dbReference type="FlyBase" id="FBgn0013720"/>
    </source>
</evidence>
<dbReference type="UCSC" id="CG14779-RD">
    <property type="organism name" value="d. melanogaster"/>
</dbReference>
<proteinExistence type="predicted"/>
<keyword evidence="2" id="KW-0812">Transmembrane</keyword>
<reference evidence="3 5" key="8">
    <citation type="journal article" date="2007" name="Science">
        <title>Sequence finishing and mapping of Drosophila melanogaster heterochromatin.</title>
        <authorList>
            <person name="Hoskins R.A."/>
            <person name="Carlson J.W."/>
            <person name="Kennedy C."/>
            <person name="Acevedo D."/>
            <person name="Evans-Holm M."/>
            <person name="Frise E."/>
            <person name="Wan K.H."/>
            <person name="Park S."/>
            <person name="Mendez-Lago M."/>
            <person name="Rossi F."/>
            <person name="Villasante A."/>
            <person name="Dimitri P."/>
            <person name="Karpen G.H."/>
            <person name="Celniker S.E."/>
        </authorList>
    </citation>
    <scope>NUCLEOTIDE SEQUENCE [LARGE SCALE GENOMIC DNA]</scope>
    <source>
        <strain evidence="5">Berkeley</strain>
    </source>
</reference>
<accession>Q2PE37</accession>